<sequence>MLTLHETAHKSRVAAPANACPAIKRHRFHAERTKMAQFPTG</sequence>
<proteinExistence type="predicted"/>
<keyword evidence="2" id="KW-1185">Reference proteome</keyword>
<evidence type="ECO:0000313" key="1">
    <source>
        <dbReference type="EMBL" id="AIQ93869.1"/>
    </source>
</evidence>
<dbReference type="Proteomes" id="UP000029492">
    <property type="component" value="Chromosome"/>
</dbReference>
<protein>
    <submittedName>
        <fullName evidence="1">Protein of unassigned function</fullName>
    </submittedName>
</protein>
<accession>A0A089QH25</accession>
<dbReference type="EMBL" id="CP003811">
    <property type="protein sequence ID" value="AIQ93869.1"/>
    <property type="molecule type" value="Genomic_DNA"/>
</dbReference>
<gene>
    <name evidence="1" type="ORF">MOC_6114</name>
</gene>
<dbReference type="AlphaFoldDB" id="A0A089QH25"/>
<dbReference type="KEGG" id="mor:MOC_6114"/>
<evidence type="ECO:0000313" key="2">
    <source>
        <dbReference type="Proteomes" id="UP000029492"/>
    </source>
</evidence>
<name>A0A089QH25_9HYPH</name>
<reference evidence="1 2" key="1">
    <citation type="journal article" date="2014" name="PLoS ONE">
        <title>Genome Information of Methylobacterium oryzae, a Plant-Probiotic Methylotroph in the Phyllosphere.</title>
        <authorList>
            <person name="Kwak M.J."/>
            <person name="Jeong H."/>
            <person name="Madhaiyan M."/>
            <person name="Lee Y."/>
            <person name="Sa T.M."/>
            <person name="Oh T.K."/>
            <person name="Kim J.F."/>
        </authorList>
    </citation>
    <scope>NUCLEOTIDE SEQUENCE [LARGE SCALE GENOMIC DNA]</scope>
    <source>
        <strain evidence="1 2">CBMB20</strain>
    </source>
</reference>
<dbReference type="STRING" id="693986.MOC_6114"/>
<organism evidence="1 2">
    <name type="scientific">Methylobacterium oryzae CBMB20</name>
    <dbReference type="NCBI Taxonomy" id="693986"/>
    <lineage>
        <taxon>Bacteria</taxon>
        <taxon>Pseudomonadati</taxon>
        <taxon>Pseudomonadota</taxon>
        <taxon>Alphaproteobacteria</taxon>
        <taxon>Hyphomicrobiales</taxon>
        <taxon>Methylobacteriaceae</taxon>
        <taxon>Methylobacterium</taxon>
    </lineage>
</organism>
<dbReference type="HOGENOM" id="CLU_3272700_0_0_5"/>